<feature type="compositionally biased region" description="Basic and acidic residues" evidence="1">
    <location>
        <begin position="91"/>
        <end position="103"/>
    </location>
</feature>
<reference evidence="2 3" key="2">
    <citation type="submission" date="2018-11" db="EMBL/GenBank/DDBJ databases">
        <authorList>
            <consortium name="Pathogen Informatics"/>
        </authorList>
    </citation>
    <scope>NUCLEOTIDE SEQUENCE [LARGE SCALE GENOMIC DNA]</scope>
</reference>
<dbReference type="WBParaSite" id="BTMF_0001070301-mRNA-1">
    <property type="protein sequence ID" value="BTMF_0001070301-mRNA-1"/>
    <property type="gene ID" value="BTMF_0001070301"/>
</dbReference>
<evidence type="ECO:0000313" key="4">
    <source>
        <dbReference type="WBParaSite" id="BTMF_0001070301-mRNA-1"/>
    </source>
</evidence>
<dbReference type="Proteomes" id="UP000280834">
    <property type="component" value="Unassembled WGS sequence"/>
</dbReference>
<proteinExistence type="predicted"/>
<name>A0A0R3QSK1_9BILA</name>
<sequence>MLLGHCTTLFLLNEIWKPRDAVKVADATHMEIMRNVLVESSTKYTACAISLIYSELKYIEEFINCTNEDNFVNELAYELYTLRLKDFETDSDKNHAETEETSRPKFRNLKN</sequence>
<evidence type="ECO:0000256" key="1">
    <source>
        <dbReference type="SAM" id="MobiDB-lite"/>
    </source>
</evidence>
<organism evidence="4">
    <name type="scientific">Brugia timori</name>
    <dbReference type="NCBI Taxonomy" id="42155"/>
    <lineage>
        <taxon>Eukaryota</taxon>
        <taxon>Metazoa</taxon>
        <taxon>Ecdysozoa</taxon>
        <taxon>Nematoda</taxon>
        <taxon>Chromadorea</taxon>
        <taxon>Rhabditida</taxon>
        <taxon>Spirurina</taxon>
        <taxon>Spiruromorpha</taxon>
        <taxon>Filarioidea</taxon>
        <taxon>Onchocercidae</taxon>
        <taxon>Brugia</taxon>
    </lineage>
</organism>
<dbReference type="STRING" id="42155.A0A0R3QSK1"/>
<feature type="region of interest" description="Disordered" evidence="1">
    <location>
        <begin position="91"/>
        <end position="111"/>
    </location>
</feature>
<protein>
    <submittedName>
        <fullName evidence="2 4">Uncharacterized protein</fullName>
    </submittedName>
</protein>
<reference evidence="4" key="1">
    <citation type="submission" date="2017-02" db="UniProtKB">
        <authorList>
            <consortium name="WormBaseParasite"/>
        </authorList>
    </citation>
    <scope>IDENTIFICATION</scope>
</reference>
<accession>A0A0R3QSK1</accession>
<dbReference type="EMBL" id="UZAG01016571">
    <property type="protein sequence ID" value="VDO29269.1"/>
    <property type="molecule type" value="Genomic_DNA"/>
</dbReference>
<evidence type="ECO:0000313" key="2">
    <source>
        <dbReference type="EMBL" id="VDO29269.1"/>
    </source>
</evidence>
<gene>
    <name evidence="2" type="ORF">BTMF_LOCUS8737</name>
</gene>
<dbReference type="AlphaFoldDB" id="A0A0R3QSK1"/>
<keyword evidence="3" id="KW-1185">Reference proteome</keyword>
<evidence type="ECO:0000313" key="3">
    <source>
        <dbReference type="Proteomes" id="UP000280834"/>
    </source>
</evidence>